<reference evidence="3 4" key="1">
    <citation type="submission" date="2016-03" db="EMBL/GenBank/DDBJ databases">
        <title>Draft genome sequence of Flavobacterium fryxellicola DSM 16209.</title>
        <authorList>
            <person name="Shin S.-K."/>
            <person name="Yi H."/>
        </authorList>
    </citation>
    <scope>NUCLEOTIDE SEQUENCE [LARGE SCALE GENOMIC DNA]</scope>
    <source>
        <strain evidence="3 4">DSM 16209</strain>
    </source>
</reference>
<sequence>MFSEKELNEKFSKEYAKLEKEIDKPNILIIGGTGVGKSSLINKIFGKEVSKVSNVKPETRGINTYTHKDVVLLDTEGFELGSDKNTIFEEKIIAEIEKRKKGDEKNQIHLIWHLISASSERVTDYDVNLFNKLESFGLPAAVVFTKSDIANQDSMNNMVKRLYPHMDFDSAFSNNEIPPFFVCSTEDDEMLSPLNLVNWSISKLPDALKYAFTASQILNCEAKFDQAKSIINQHTMGNVVVGFSPIPFSDAPILIASQIGMLTRIIRLYNLAEINMGSFMSTTGAGLVISNLGKSAVGSLLKFIPVIGTAIGGAINAAVAGTITFAMGTAMNVLMRKITIDYLNGDMKRVQSDISNFSEMFKNQFNEEFKKKNNK</sequence>
<dbReference type="PANTHER" id="PTHR42714:SF6">
    <property type="entry name" value="TRANSLATION INITIATION FACTOR IF-2"/>
    <property type="match status" value="1"/>
</dbReference>
<dbReference type="STRING" id="249352.SAMN05444395_10956"/>
<dbReference type="Pfam" id="PF01926">
    <property type="entry name" value="MMR_HSR1"/>
    <property type="match status" value="1"/>
</dbReference>
<dbReference type="Gene3D" id="3.40.50.300">
    <property type="entry name" value="P-loop containing nucleotide triphosphate hydrolases"/>
    <property type="match status" value="1"/>
</dbReference>
<dbReference type="GO" id="GO:0005525">
    <property type="term" value="F:GTP binding"/>
    <property type="evidence" value="ECO:0007669"/>
    <property type="project" value="InterPro"/>
</dbReference>
<evidence type="ECO:0000313" key="3">
    <source>
        <dbReference type="EMBL" id="OAB25312.1"/>
    </source>
</evidence>
<dbReference type="RefSeq" id="WP_066082766.1">
    <property type="nucleotide sequence ID" value="NZ_FRDK01000009.1"/>
</dbReference>
<keyword evidence="4" id="KW-1185">Reference proteome</keyword>
<dbReference type="OrthoDB" id="9255830at2"/>
<dbReference type="InterPro" id="IPR027417">
    <property type="entry name" value="P-loop_NTPase"/>
</dbReference>
<dbReference type="EMBL" id="LVJE01000047">
    <property type="protein sequence ID" value="OAB25312.1"/>
    <property type="molecule type" value="Genomic_DNA"/>
</dbReference>
<name>A0A167U6T9_9FLAO</name>
<keyword evidence="1" id="KW-1133">Transmembrane helix</keyword>
<organism evidence="3 4">
    <name type="scientific">Flavobacterium fryxellicola</name>
    <dbReference type="NCBI Taxonomy" id="249352"/>
    <lineage>
        <taxon>Bacteria</taxon>
        <taxon>Pseudomonadati</taxon>
        <taxon>Bacteroidota</taxon>
        <taxon>Flavobacteriia</taxon>
        <taxon>Flavobacteriales</taxon>
        <taxon>Flavobacteriaceae</taxon>
        <taxon>Flavobacterium</taxon>
    </lineage>
</organism>
<proteinExistence type="predicted"/>
<keyword evidence="1" id="KW-0472">Membrane</keyword>
<dbReference type="SUPFAM" id="SSF52540">
    <property type="entry name" value="P-loop containing nucleoside triphosphate hydrolases"/>
    <property type="match status" value="1"/>
</dbReference>
<keyword evidence="1" id="KW-0812">Transmembrane</keyword>
<dbReference type="InterPro" id="IPR006073">
    <property type="entry name" value="GTP-bd"/>
</dbReference>
<dbReference type="GO" id="GO:0002098">
    <property type="term" value="P:tRNA wobble uridine modification"/>
    <property type="evidence" value="ECO:0007669"/>
    <property type="project" value="TreeGrafter"/>
</dbReference>
<dbReference type="AlphaFoldDB" id="A0A167U6T9"/>
<feature type="domain" description="G" evidence="2">
    <location>
        <begin position="27"/>
        <end position="146"/>
    </location>
</feature>
<feature type="transmembrane region" description="Helical" evidence="1">
    <location>
        <begin position="303"/>
        <end position="327"/>
    </location>
</feature>
<gene>
    <name evidence="3" type="ORF">FBFR_15115</name>
</gene>
<accession>A0A167U6T9</accession>
<dbReference type="PANTHER" id="PTHR42714">
    <property type="entry name" value="TRNA MODIFICATION GTPASE GTPBP3"/>
    <property type="match status" value="1"/>
</dbReference>
<dbReference type="GO" id="GO:0030488">
    <property type="term" value="P:tRNA methylation"/>
    <property type="evidence" value="ECO:0007669"/>
    <property type="project" value="TreeGrafter"/>
</dbReference>
<evidence type="ECO:0000259" key="2">
    <source>
        <dbReference type="Pfam" id="PF01926"/>
    </source>
</evidence>
<dbReference type="CDD" id="cd00882">
    <property type="entry name" value="Ras_like_GTPase"/>
    <property type="match status" value="1"/>
</dbReference>
<protein>
    <recommendedName>
        <fullName evidence="2">G domain-containing protein</fullName>
    </recommendedName>
</protein>
<dbReference type="Proteomes" id="UP000077164">
    <property type="component" value="Unassembled WGS sequence"/>
</dbReference>
<comment type="caution">
    <text evidence="3">The sequence shown here is derived from an EMBL/GenBank/DDBJ whole genome shotgun (WGS) entry which is preliminary data.</text>
</comment>
<evidence type="ECO:0000256" key="1">
    <source>
        <dbReference type="SAM" id="Phobius"/>
    </source>
</evidence>
<evidence type="ECO:0000313" key="4">
    <source>
        <dbReference type="Proteomes" id="UP000077164"/>
    </source>
</evidence>
<dbReference type="GO" id="GO:0005737">
    <property type="term" value="C:cytoplasm"/>
    <property type="evidence" value="ECO:0007669"/>
    <property type="project" value="TreeGrafter"/>
</dbReference>